<evidence type="ECO:0000256" key="5">
    <source>
        <dbReference type="ARBA" id="ARBA00022839"/>
    </source>
</evidence>
<dbReference type="SUPFAM" id="SSF53098">
    <property type="entry name" value="Ribonuclease H-like"/>
    <property type="match status" value="1"/>
</dbReference>
<comment type="caution">
    <text evidence="12">The sequence shown here is derived from an EMBL/GenBank/DDBJ whole genome shotgun (WGS) entry which is preliminary data.</text>
</comment>
<sequence length="275" mass="30590">METIESRSRPTYRRNDRAPNPTKRTGARGFANSASVTSSSPALPLFLWREHAIPGTEVKYLRTEKEVNVALKSMKGPFGFDLEWKPSFVRGMPEAPIALLQLAQPDQILLIQLTAMKNFPSRLRDVLEDYEVVKAGVGIGGDAKKLWRDYGVSLLGAVELSKLARVADPPRWATTKTSELIGLARLVEIYRSHQMLKTKKVKLSNWEQPLDPKQIEYAASDALAGAIIYQHLLDLDPGAHPRDYTFNYIAGRGEPYVRPQAVSLQTGVAIVSPNP</sequence>
<evidence type="ECO:0000256" key="4">
    <source>
        <dbReference type="ARBA" id="ARBA00022801"/>
    </source>
</evidence>
<keyword evidence="3" id="KW-0479">Metal-binding</keyword>
<keyword evidence="2" id="KW-0540">Nuclease</keyword>
<evidence type="ECO:0000256" key="8">
    <source>
        <dbReference type="ARBA" id="ARBA00040531"/>
    </source>
</evidence>
<dbReference type="SMART" id="SM00474">
    <property type="entry name" value="35EXOc"/>
    <property type="match status" value="1"/>
</dbReference>
<dbReference type="InterPro" id="IPR036397">
    <property type="entry name" value="RNaseH_sf"/>
</dbReference>
<feature type="compositionally biased region" description="Basic and acidic residues" evidence="10">
    <location>
        <begin position="1"/>
        <end position="17"/>
    </location>
</feature>
<feature type="region of interest" description="Disordered" evidence="10">
    <location>
        <begin position="1"/>
        <end position="38"/>
    </location>
</feature>
<proteinExistence type="predicted"/>
<feature type="domain" description="3'-5' exonuclease" evidence="11">
    <location>
        <begin position="58"/>
        <end position="237"/>
    </location>
</feature>
<name>A0A8H3CPI8_9AGAM</name>
<dbReference type="GO" id="GO:0005634">
    <property type="term" value="C:nucleus"/>
    <property type="evidence" value="ECO:0007669"/>
    <property type="project" value="UniProtKB-SubCell"/>
</dbReference>
<dbReference type="Proteomes" id="UP000663850">
    <property type="component" value="Unassembled WGS sequence"/>
</dbReference>
<dbReference type="AlphaFoldDB" id="A0A8H3CPI8"/>
<dbReference type="GO" id="GO:0046872">
    <property type="term" value="F:metal ion binding"/>
    <property type="evidence" value="ECO:0007669"/>
    <property type="project" value="UniProtKB-KW"/>
</dbReference>
<comment type="subcellular location">
    <subcellularLocation>
        <location evidence="1">Nucleus</location>
    </subcellularLocation>
</comment>
<dbReference type="CDD" id="cd06141">
    <property type="entry name" value="WRN_exo"/>
    <property type="match status" value="1"/>
</dbReference>
<dbReference type="Pfam" id="PF01612">
    <property type="entry name" value="DNA_pol_A_exo1"/>
    <property type="match status" value="1"/>
</dbReference>
<evidence type="ECO:0000313" key="12">
    <source>
        <dbReference type="EMBL" id="CAE6491588.1"/>
    </source>
</evidence>
<evidence type="ECO:0000256" key="6">
    <source>
        <dbReference type="ARBA" id="ARBA00022842"/>
    </source>
</evidence>
<keyword evidence="5" id="KW-0269">Exonuclease</keyword>
<dbReference type="InterPro" id="IPR012337">
    <property type="entry name" value="RNaseH-like_sf"/>
</dbReference>
<accession>A0A8H3CPI8</accession>
<dbReference type="InterPro" id="IPR002562">
    <property type="entry name" value="3'-5'_exonuclease_dom"/>
</dbReference>
<organism evidence="12 13">
    <name type="scientific">Rhizoctonia solani</name>
    <dbReference type="NCBI Taxonomy" id="456999"/>
    <lineage>
        <taxon>Eukaryota</taxon>
        <taxon>Fungi</taxon>
        <taxon>Dikarya</taxon>
        <taxon>Basidiomycota</taxon>
        <taxon>Agaricomycotina</taxon>
        <taxon>Agaricomycetes</taxon>
        <taxon>Cantharellales</taxon>
        <taxon>Ceratobasidiaceae</taxon>
        <taxon>Rhizoctonia</taxon>
    </lineage>
</organism>
<evidence type="ECO:0000256" key="7">
    <source>
        <dbReference type="ARBA" id="ARBA00023242"/>
    </source>
</evidence>
<keyword evidence="4" id="KW-0378">Hydrolase</keyword>
<dbReference type="PANTHER" id="PTHR13620:SF109">
    <property type="entry name" value="3'-5' EXONUCLEASE"/>
    <property type="match status" value="1"/>
</dbReference>
<dbReference type="InterPro" id="IPR051132">
    <property type="entry name" value="3-5_Exonuclease_domain"/>
</dbReference>
<keyword evidence="6" id="KW-0460">Magnesium</keyword>
<dbReference type="GO" id="GO:0006139">
    <property type="term" value="P:nucleobase-containing compound metabolic process"/>
    <property type="evidence" value="ECO:0007669"/>
    <property type="project" value="InterPro"/>
</dbReference>
<dbReference type="GO" id="GO:0003676">
    <property type="term" value="F:nucleic acid binding"/>
    <property type="evidence" value="ECO:0007669"/>
    <property type="project" value="InterPro"/>
</dbReference>
<dbReference type="EMBL" id="CAJMWZ010004552">
    <property type="protein sequence ID" value="CAE6491588.1"/>
    <property type="molecule type" value="Genomic_DNA"/>
</dbReference>
<evidence type="ECO:0000256" key="1">
    <source>
        <dbReference type="ARBA" id="ARBA00004123"/>
    </source>
</evidence>
<dbReference type="GO" id="GO:0008408">
    <property type="term" value="F:3'-5' exonuclease activity"/>
    <property type="evidence" value="ECO:0007669"/>
    <property type="project" value="InterPro"/>
</dbReference>
<evidence type="ECO:0000259" key="11">
    <source>
        <dbReference type="SMART" id="SM00474"/>
    </source>
</evidence>
<evidence type="ECO:0000256" key="10">
    <source>
        <dbReference type="SAM" id="MobiDB-lite"/>
    </source>
</evidence>
<evidence type="ECO:0000256" key="3">
    <source>
        <dbReference type="ARBA" id="ARBA00022723"/>
    </source>
</evidence>
<protein>
    <recommendedName>
        <fullName evidence="8">3'-5' exonuclease</fullName>
    </recommendedName>
    <alternativeName>
        <fullName evidence="9">Werner Syndrome-like exonuclease</fullName>
    </alternativeName>
</protein>
<evidence type="ECO:0000256" key="9">
    <source>
        <dbReference type="ARBA" id="ARBA00042761"/>
    </source>
</evidence>
<gene>
    <name evidence="12" type="ORF">RDB_LOCUS84752</name>
</gene>
<dbReference type="Gene3D" id="3.30.420.10">
    <property type="entry name" value="Ribonuclease H-like superfamily/Ribonuclease H"/>
    <property type="match status" value="1"/>
</dbReference>
<reference evidence="12" key="1">
    <citation type="submission" date="2021-01" db="EMBL/GenBank/DDBJ databases">
        <authorList>
            <person name="Kaushik A."/>
        </authorList>
    </citation>
    <scope>NUCLEOTIDE SEQUENCE</scope>
    <source>
        <strain evidence="12">Type strain: AG8-Rh-89/</strain>
    </source>
</reference>
<dbReference type="PANTHER" id="PTHR13620">
    <property type="entry name" value="3-5 EXONUCLEASE"/>
    <property type="match status" value="1"/>
</dbReference>
<evidence type="ECO:0000256" key="2">
    <source>
        <dbReference type="ARBA" id="ARBA00022722"/>
    </source>
</evidence>
<keyword evidence="7" id="KW-0539">Nucleus</keyword>
<evidence type="ECO:0000313" key="13">
    <source>
        <dbReference type="Proteomes" id="UP000663850"/>
    </source>
</evidence>